<proteinExistence type="inferred from homology"/>
<dbReference type="eggNOG" id="KOG1356">
    <property type="taxonomic scope" value="Eukaryota"/>
</dbReference>
<evidence type="ECO:0000313" key="8">
    <source>
        <dbReference type="Proteomes" id="UP000006038"/>
    </source>
</evidence>
<dbReference type="Gramene" id="OB01G51500.1">
    <property type="protein sequence ID" value="OB01G51500.1"/>
    <property type="gene ID" value="OB01G51500"/>
</dbReference>
<evidence type="ECO:0000256" key="5">
    <source>
        <dbReference type="SAM" id="MobiDB-lite"/>
    </source>
</evidence>
<comment type="subcellular location">
    <subcellularLocation>
        <location evidence="1">Nucleus</location>
    </subcellularLocation>
</comment>
<dbReference type="GO" id="GO:0031490">
    <property type="term" value="F:chromatin DNA binding"/>
    <property type="evidence" value="ECO:0007669"/>
    <property type="project" value="TreeGrafter"/>
</dbReference>
<dbReference type="AlphaFoldDB" id="J3L7E4"/>
<dbReference type="Pfam" id="PF02373">
    <property type="entry name" value="JmjC"/>
    <property type="match status" value="1"/>
</dbReference>
<dbReference type="GO" id="GO:0046872">
    <property type="term" value="F:metal ion binding"/>
    <property type="evidence" value="ECO:0007669"/>
    <property type="project" value="UniProtKB-KW"/>
</dbReference>
<evidence type="ECO:0000313" key="7">
    <source>
        <dbReference type="EnsemblPlants" id="OB01G51500.1"/>
    </source>
</evidence>
<protein>
    <recommendedName>
        <fullName evidence="6">JmjC domain-containing protein</fullName>
    </recommendedName>
</protein>
<dbReference type="PROSITE" id="PS51184">
    <property type="entry name" value="JMJC"/>
    <property type="match status" value="1"/>
</dbReference>
<dbReference type="PANTHER" id="PTHR12549">
    <property type="entry name" value="JMJC DOMAIN-CONTAINING HISTONE DEMETHYLATION PROTEIN"/>
    <property type="match status" value="1"/>
</dbReference>
<dbReference type="GO" id="GO:0032454">
    <property type="term" value="F:histone H3K9 demethylase activity"/>
    <property type="evidence" value="ECO:0007669"/>
    <property type="project" value="InterPro"/>
</dbReference>
<keyword evidence="3" id="KW-0479">Metal-binding</keyword>
<dbReference type="GO" id="GO:0006357">
    <property type="term" value="P:regulation of transcription by RNA polymerase II"/>
    <property type="evidence" value="ECO:0007669"/>
    <property type="project" value="TreeGrafter"/>
</dbReference>
<accession>J3L7E4</accession>
<organism evidence="7">
    <name type="scientific">Oryza brachyantha</name>
    <name type="common">malo sina</name>
    <dbReference type="NCBI Taxonomy" id="4533"/>
    <lineage>
        <taxon>Eukaryota</taxon>
        <taxon>Viridiplantae</taxon>
        <taxon>Streptophyta</taxon>
        <taxon>Embryophyta</taxon>
        <taxon>Tracheophyta</taxon>
        <taxon>Spermatophyta</taxon>
        <taxon>Magnoliopsida</taxon>
        <taxon>Liliopsida</taxon>
        <taxon>Poales</taxon>
        <taxon>Poaceae</taxon>
        <taxon>BOP clade</taxon>
        <taxon>Oryzoideae</taxon>
        <taxon>Oryzeae</taxon>
        <taxon>Oryzinae</taxon>
        <taxon>Oryza</taxon>
    </lineage>
</organism>
<dbReference type="InterPro" id="IPR003347">
    <property type="entry name" value="JmjC_dom"/>
</dbReference>
<evidence type="ECO:0000259" key="6">
    <source>
        <dbReference type="PROSITE" id="PS51184"/>
    </source>
</evidence>
<feature type="domain" description="JmjC" evidence="6">
    <location>
        <begin position="1"/>
        <end position="154"/>
    </location>
</feature>
<sequence length="154" mass="16797">MQSGSELKPSACLVELGDTSVDVAPKASCNKENIHTFKDKLKGLDINALPADDAGDDAKDEALSYESVRCLKKARGCPPQTGPEVPEHQKSGGVKTAPEVIHPIHNQTFYLTAEQHKIKLKEEYGVEPWTFEQKLGEAVLIPAGCPHQVRNLKV</sequence>
<evidence type="ECO:0000256" key="2">
    <source>
        <dbReference type="ARBA" id="ARBA00006801"/>
    </source>
</evidence>
<evidence type="ECO:0000256" key="3">
    <source>
        <dbReference type="ARBA" id="ARBA00022723"/>
    </source>
</evidence>
<dbReference type="PANTHER" id="PTHR12549:SF64">
    <property type="entry name" value="OS02G0828900 PROTEIN"/>
    <property type="match status" value="1"/>
</dbReference>
<evidence type="ECO:0000256" key="1">
    <source>
        <dbReference type="ARBA" id="ARBA00004123"/>
    </source>
</evidence>
<reference evidence="7" key="1">
    <citation type="journal article" date="2013" name="Nat. Commun.">
        <title>Whole-genome sequencing of Oryza brachyantha reveals mechanisms underlying Oryza genome evolution.</title>
        <authorList>
            <person name="Chen J."/>
            <person name="Huang Q."/>
            <person name="Gao D."/>
            <person name="Wang J."/>
            <person name="Lang Y."/>
            <person name="Liu T."/>
            <person name="Li B."/>
            <person name="Bai Z."/>
            <person name="Luis Goicoechea J."/>
            <person name="Liang C."/>
            <person name="Chen C."/>
            <person name="Zhang W."/>
            <person name="Sun S."/>
            <person name="Liao Y."/>
            <person name="Zhang X."/>
            <person name="Yang L."/>
            <person name="Song C."/>
            <person name="Wang M."/>
            <person name="Shi J."/>
            <person name="Liu G."/>
            <person name="Liu J."/>
            <person name="Zhou H."/>
            <person name="Zhou W."/>
            <person name="Yu Q."/>
            <person name="An N."/>
            <person name="Chen Y."/>
            <person name="Cai Q."/>
            <person name="Wang B."/>
            <person name="Liu B."/>
            <person name="Min J."/>
            <person name="Huang Y."/>
            <person name="Wu H."/>
            <person name="Li Z."/>
            <person name="Zhang Y."/>
            <person name="Yin Y."/>
            <person name="Song W."/>
            <person name="Jiang J."/>
            <person name="Jackson S.A."/>
            <person name="Wing R.A."/>
            <person name="Wang J."/>
            <person name="Chen M."/>
        </authorList>
    </citation>
    <scope>NUCLEOTIDE SEQUENCE [LARGE SCALE GENOMIC DNA]</scope>
    <source>
        <strain evidence="7">cv. IRGC 101232</strain>
    </source>
</reference>
<comment type="similarity">
    <text evidence="2">Belongs to the JARID1 histone demethylase family.</text>
</comment>
<feature type="region of interest" description="Disordered" evidence="5">
    <location>
        <begin position="75"/>
        <end position="94"/>
    </location>
</feature>
<name>J3L7E4_ORYBR</name>
<dbReference type="Proteomes" id="UP000006038">
    <property type="component" value="Chromosome 1"/>
</dbReference>
<reference evidence="7" key="2">
    <citation type="submission" date="2013-04" db="UniProtKB">
        <authorList>
            <consortium name="EnsemblPlants"/>
        </authorList>
    </citation>
    <scope>IDENTIFICATION</scope>
</reference>
<dbReference type="SUPFAM" id="SSF51197">
    <property type="entry name" value="Clavaminate synthase-like"/>
    <property type="match status" value="1"/>
</dbReference>
<dbReference type="GO" id="GO:0000785">
    <property type="term" value="C:chromatin"/>
    <property type="evidence" value="ECO:0007669"/>
    <property type="project" value="TreeGrafter"/>
</dbReference>
<keyword evidence="8" id="KW-1185">Reference proteome</keyword>
<dbReference type="EnsemblPlants" id="OB01G51500.1">
    <property type="protein sequence ID" value="OB01G51500.1"/>
    <property type="gene ID" value="OB01G51500"/>
</dbReference>
<dbReference type="GO" id="GO:0000118">
    <property type="term" value="C:histone deacetylase complex"/>
    <property type="evidence" value="ECO:0007669"/>
    <property type="project" value="TreeGrafter"/>
</dbReference>
<keyword evidence="4" id="KW-0539">Nucleus</keyword>
<evidence type="ECO:0000256" key="4">
    <source>
        <dbReference type="ARBA" id="ARBA00023242"/>
    </source>
</evidence>
<dbReference type="Gene3D" id="2.60.120.650">
    <property type="entry name" value="Cupin"/>
    <property type="match status" value="1"/>
</dbReference>
<dbReference type="InterPro" id="IPR045109">
    <property type="entry name" value="LSDs-like"/>
</dbReference>
<dbReference type="HOGENOM" id="CLU_1707004_0_0_1"/>
<dbReference type="GO" id="GO:0003712">
    <property type="term" value="F:transcription coregulator activity"/>
    <property type="evidence" value="ECO:0007669"/>
    <property type="project" value="TreeGrafter"/>
</dbReference>